<dbReference type="EMBL" id="KZ346810">
    <property type="protein sequence ID" value="PIO69025.1"/>
    <property type="molecule type" value="Genomic_DNA"/>
</dbReference>
<evidence type="ECO:0008006" key="4">
    <source>
        <dbReference type="Google" id="ProtNLM"/>
    </source>
</evidence>
<protein>
    <recommendedName>
        <fullName evidence="4">G-protein coupled receptors family 1 profile domain-containing protein</fullName>
    </recommendedName>
</protein>
<organism evidence="2 3">
    <name type="scientific">Teladorsagia circumcincta</name>
    <name type="common">Brown stomach worm</name>
    <name type="synonym">Ostertagia circumcincta</name>
    <dbReference type="NCBI Taxonomy" id="45464"/>
    <lineage>
        <taxon>Eukaryota</taxon>
        <taxon>Metazoa</taxon>
        <taxon>Ecdysozoa</taxon>
        <taxon>Nematoda</taxon>
        <taxon>Chromadorea</taxon>
        <taxon>Rhabditida</taxon>
        <taxon>Rhabditina</taxon>
        <taxon>Rhabditomorpha</taxon>
        <taxon>Strongyloidea</taxon>
        <taxon>Trichostrongylidae</taxon>
        <taxon>Teladorsagia</taxon>
    </lineage>
</organism>
<dbReference type="SUPFAM" id="SSF81321">
    <property type="entry name" value="Family A G protein-coupled receptor-like"/>
    <property type="match status" value="1"/>
</dbReference>
<proteinExistence type="predicted"/>
<feature type="transmembrane region" description="Helical" evidence="1">
    <location>
        <begin position="72"/>
        <end position="93"/>
    </location>
</feature>
<accession>A0A2G9UFI1</accession>
<name>A0A2G9UFI1_TELCI</name>
<dbReference type="AlphaFoldDB" id="A0A2G9UFI1"/>
<evidence type="ECO:0000313" key="3">
    <source>
        <dbReference type="Proteomes" id="UP000230423"/>
    </source>
</evidence>
<keyword evidence="1" id="KW-1133">Transmembrane helix</keyword>
<sequence length="218" mass="25422">MHVFYFNIPWIINETEYNCSGRTLSEWKSRGSVNEVQGLYYAVTGIFFVALYVVCLIGMYRGKLLKTPCYRLMFFNGFIDIMDLFSSSLFPAYFHLTGSVFCSSPAFNWFAGYFSWCVWSGASFNCAVLALNRVVEMIPSAKFLRFLFKAINSNHADLFNDRNYIASIRLQWILTIFTGSRYWRKCIMAVESRVGWQYTGTEKEDIRTEVNSKYQLEE</sequence>
<evidence type="ECO:0000256" key="1">
    <source>
        <dbReference type="SAM" id="Phobius"/>
    </source>
</evidence>
<keyword evidence="1" id="KW-0812">Transmembrane</keyword>
<keyword evidence="1" id="KW-0472">Membrane</keyword>
<feature type="transmembrane region" description="Helical" evidence="1">
    <location>
        <begin position="39"/>
        <end position="60"/>
    </location>
</feature>
<dbReference type="Proteomes" id="UP000230423">
    <property type="component" value="Unassembled WGS sequence"/>
</dbReference>
<evidence type="ECO:0000313" key="2">
    <source>
        <dbReference type="EMBL" id="PIO69025.1"/>
    </source>
</evidence>
<dbReference type="OrthoDB" id="5849708at2759"/>
<gene>
    <name evidence="2" type="ORF">TELCIR_09170</name>
</gene>
<feature type="transmembrane region" description="Helical" evidence="1">
    <location>
        <begin position="113"/>
        <end position="135"/>
    </location>
</feature>
<reference evidence="2 3" key="1">
    <citation type="submission" date="2015-09" db="EMBL/GenBank/DDBJ databases">
        <title>Draft genome of the parasitic nematode Teladorsagia circumcincta isolate WARC Sus (inbred).</title>
        <authorList>
            <person name="Mitreva M."/>
        </authorList>
    </citation>
    <scope>NUCLEOTIDE SEQUENCE [LARGE SCALE GENOMIC DNA]</scope>
    <source>
        <strain evidence="2 3">S</strain>
    </source>
</reference>
<dbReference type="Pfam" id="PF10321">
    <property type="entry name" value="7TM_GPCR_Srt"/>
    <property type="match status" value="1"/>
</dbReference>
<keyword evidence="3" id="KW-1185">Reference proteome</keyword>
<dbReference type="PANTHER" id="PTHR23021:SF11">
    <property type="entry name" value="SERPENTINE RECEPTOR, CLASS T"/>
    <property type="match status" value="1"/>
</dbReference>
<dbReference type="InterPro" id="IPR019425">
    <property type="entry name" value="7TM_GPCR_serpentine_rcpt_Srt"/>
</dbReference>
<dbReference type="PANTHER" id="PTHR23021">
    <property type="entry name" value="SERPENTINE RECEPTOR, CLASS T"/>
    <property type="match status" value="1"/>
</dbReference>